<name>A0ABN6LUG8_9ENTR</name>
<feature type="chain" id="PRO_5046451451" evidence="1">
    <location>
        <begin position="24"/>
        <end position="178"/>
    </location>
</feature>
<organism evidence="2 3">
    <name type="scientific">Phytobacter diazotrophicus</name>
    <dbReference type="NCBI Taxonomy" id="395631"/>
    <lineage>
        <taxon>Bacteria</taxon>
        <taxon>Pseudomonadati</taxon>
        <taxon>Pseudomonadota</taxon>
        <taxon>Gammaproteobacteria</taxon>
        <taxon>Enterobacterales</taxon>
        <taxon>Enterobacteriaceae</taxon>
        <taxon>Phytobacter</taxon>
    </lineage>
</organism>
<evidence type="ECO:0000313" key="2">
    <source>
        <dbReference type="EMBL" id="BDD52888.1"/>
    </source>
</evidence>
<dbReference type="NCBIfam" id="TIGR03352">
    <property type="entry name" value="VI_chp_3"/>
    <property type="match status" value="1"/>
</dbReference>
<proteinExistence type="predicted"/>
<keyword evidence="1" id="KW-0732">Signal</keyword>
<dbReference type="Pfam" id="PF12790">
    <property type="entry name" value="T6SS-SciN"/>
    <property type="match status" value="1"/>
</dbReference>
<dbReference type="InterPro" id="IPR038706">
    <property type="entry name" value="Type_VI_SciN-like_sf"/>
</dbReference>
<dbReference type="RefSeq" id="WP_125125270.1">
    <property type="nucleotide sequence ID" value="NZ_AP025334.1"/>
</dbReference>
<dbReference type="PANTHER" id="PTHR37625">
    <property type="entry name" value="OUTER MEMBRANE LIPOPROTEIN-RELATED"/>
    <property type="match status" value="1"/>
</dbReference>
<keyword evidence="3" id="KW-1185">Reference proteome</keyword>
<dbReference type="EMBL" id="AP025334">
    <property type="protein sequence ID" value="BDD52888.1"/>
    <property type="molecule type" value="Genomic_DNA"/>
</dbReference>
<evidence type="ECO:0000313" key="3">
    <source>
        <dbReference type="Proteomes" id="UP001320460"/>
    </source>
</evidence>
<dbReference type="InterPro" id="IPR017734">
    <property type="entry name" value="T6SS_SciN"/>
</dbReference>
<evidence type="ECO:0000256" key="1">
    <source>
        <dbReference type="SAM" id="SignalP"/>
    </source>
</evidence>
<reference evidence="2 3" key="1">
    <citation type="submission" date="2021-12" db="EMBL/GenBank/DDBJ databases">
        <title>Complete genome sequence of Phytobacter diazotrophicus TA9734.</title>
        <authorList>
            <person name="Kubota H."/>
            <person name="Nakayama Y."/>
            <person name="Ariyoshi T."/>
        </authorList>
    </citation>
    <scope>NUCLEOTIDE SEQUENCE [LARGE SCALE GENOMIC DNA]</scope>
    <source>
        <strain evidence="2 3">TA9734</strain>
    </source>
</reference>
<gene>
    <name evidence="2" type="ORF">PDTA9734_43750</name>
</gene>
<dbReference type="PANTHER" id="PTHR37625:SF4">
    <property type="entry name" value="OUTER MEMBRANE LIPOPROTEIN"/>
    <property type="match status" value="1"/>
</dbReference>
<sequence length="178" mass="20112">MFIIHCKRRALACAMALSVFLTGCGLGQKVIEGSKSMASAIFYKQIHTLHLDFISRGALNTDAQNTPLSTMVHVWQLKSRTRFDKADYDTLLMQEESALNGDVLAEHSVWIKPEGAVSLDVPLDKETQFIAIAGQFYHPDETRNSWRLILKRDELDADKPRTIELLRSQLTLLPVQDN</sequence>
<dbReference type="Gene3D" id="2.60.40.4150">
    <property type="entry name" value="Type VI secretion system, lipoprotein SciN"/>
    <property type="match status" value="1"/>
</dbReference>
<accession>A0ABN6LUG8</accession>
<protein>
    <submittedName>
        <fullName evidence="2">Type VI secretion protein</fullName>
    </submittedName>
</protein>
<dbReference type="Proteomes" id="UP001320460">
    <property type="component" value="Chromosome"/>
</dbReference>
<dbReference type="PROSITE" id="PS51257">
    <property type="entry name" value="PROKAR_LIPOPROTEIN"/>
    <property type="match status" value="1"/>
</dbReference>
<feature type="signal peptide" evidence="1">
    <location>
        <begin position="1"/>
        <end position="23"/>
    </location>
</feature>